<evidence type="ECO:0000313" key="1">
    <source>
        <dbReference type="EMBL" id="KMO35637.1"/>
    </source>
</evidence>
<dbReference type="EMBL" id="LABZ01000160">
    <property type="protein sequence ID" value="KMO35637.1"/>
    <property type="molecule type" value="Genomic_DNA"/>
</dbReference>
<reference evidence="1 2" key="1">
    <citation type="submission" date="2015-03" db="EMBL/GenBank/DDBJ databases">
        <title>Genome sequencing of Methylobacterium tarhaniae DSM 25844.</title>
        <authorList>
            <person name="Chaudhry V."/>
            <person name="Patil P.B."/>
        </authorList>
    </citation>
    <scope>NUCLEOTIDE SEQUENCE [LARGE SCALE GENOMIC DNA]</scope>
    <source>
        <strain evidence="1 2">DSM 25844</strain>
    </source>
</reference>
<organism evidence="1 2">
    <name type="scientific">Methylobacterium tarhaniae</name>
    <dbReference type="NCBI Taxonomy" id="1187852"/>
    <lineage>
        <taxon>Bacteria</taxon>
        <taxon>Pseudomonadati</taxon>
        <taxon>Pseudomonadota</taxon>
        <taxon>Alphaproteobacteria</taxon>
        <taxon>Hyphomicrobiales</taxon>
        <taxon>Methylobacteriaceae</taxon>
        <taxon>Methylobacterium</taxon>
    </lineage>
</organism>
<protein>
    <submittedName>
        <fullName evidence="1">Uncharacterized protein</fullName>
    </submittedName>
</protein>
<evidence type="ECO:0000313" key="2">
    <source>
        <dbReference type="Proteomes" id="UP000036449"/>
    </source>
</evidence>
<dbReference type="AlphaFoldDB" id="A0A0J6SPV9"/>
<accession>A0A0J6SPV9</accession>
<gene>
    <name evidence="1" type="ORF">VQ03_21545</name>
</gene>
<dbReference type="Proteomes" id="UP000036449">
    <property type="component" value="Unassembled WGS sequence"/>
</dbReference>
<keyword evidence="2" id="KW-1185">Reference proteome</keyword>
<dbReference type="PATRIC" id="fig|1187852.3.peg.1807"/>
<sequence length="81" mass="8531">AEALAAGRRPAGDDAALLAAIAGYRDAIDGMRQRQVTRTLSTDGVGRIFWLAFSLEQLRRNLDDLAERAADFSGPAAGGDA</sequence>
<proteinExistence type="predicted"/>
<name>A0A0J6SPV9_9HYPH</name>
<comment type="caution">
    <text evidence="1">The sequence shown here is derived from an EMBL/GenBank/DDBJ whole genome shotgun (WGS) entry which is preliminary data.</text>
</comment>
<feature type="non-terminal residue" evidence="1">
    <location>
        <position position="1"/>
    </location>
</feature>